<accession>A0ABW1JR65</accession>
<reference evidence="4" key="1">
    <citation type="journal article" date="2019" name="Int. J. Syst. Evol. Microbiol.">
        <title>The Global Catalogue of Microorganisms (GCM) 10K type strain sequencing project: providing services to taxonomists for standard genome sequencing and annotation.</title>
        <authorList>
            <consortium name="The Broad Institute Genomics Platform"/>
            <consortium name="The Broad Institute Genome Sequencing Center for Infectious Disease"/>
            <person name="Wu L."/>
            <person name="Ma J."/>
        </authorList>
    </citation>
    <scope>NUCLEOTIDE SEQUENCE [LARGE SCALE GENOMIC DNA]</scope>
    <source>
        <strain evidence="4">CCUG 36956</strain>
    </source>
</reference>
<keyword evidence="2" id="KW-0812">Transmembrane</keyword>
<evidence type="ECO:0000313" key="3">
    <source>
        <dbReference type="EMBL" id="MFC6011416.1"/>
    </source>
</evidence>
<name>A0ABW1JR65_9NOCA</name>
<feature type="compositionally biased region" description="Low complexity" evidence="1">
    <location>
        <begin position="352"/>
        <end position="369"/>
    </location>
</feature>
<dbReference type="InterPro" id="IPR021424">
    <property type="entry name" value="PorA"/>
</dbReference>
<protein>
    <submittedName>
        <fullName evidence="3">DUF3068 domain-containing protein</fullName>
    </submittedName>
</protein>
<keyword evidence="2" id="KW-1133">Transmembrane helix</keyword>
<keyword evidence="4" id="KW-1185">Reference proteome</keyword>
<evidence type="ECO:0000256" key="1">
    <source>
        <dbReference type="SAM" id="MobiDB-lite"/>
    </source>
</evidence>
<evidence type="ECO:0000256" key="2">
    <source>
        <dbReference type="SAM" id="Phobius"/>
    </source>
</evidence>
<sequence length="408" mass="44155">MALSAGTRRTVACVLVGLGAALLVAALMIPTYTVSKVAKTPLDLEITTIAENQKGEESLVLDSKSLTTGDGPPVVNKDVPLVSQRFVTVEEPSDADQMTLQAGQTLRRTDVQGDTGLLSALIDRVTISRTTGMPVDADPNGSIAVTVNKDGSVMEPVQHTGIGYRFPIGTEKKTYPYFDINVRQSFDANFIEETEINNLKVYRFQMTAPVTNTWDVQQSPTNRLTLPAAKWGVEGGEEPVTMYRYYTNVRDLWVEPQTGTVIKGGESIHLFYARSGDKPEVTALKSHIVFDEATIESQIAIAKDNTDKLSLFGRIVPIVFGILGVLALLGGLFLGLRGGGTPAHATPRGSRTTPVPTTAPDADDTPTTQWDDDDTGATRWDGDDAPTTQFPRGDYDGPTEQIDINKRP</sequence>
<keyword evidence="2" id="KW-0472">Membrane</keyword>
<dbReference type="EMBL" id="JBHSQN010000004">
    <property type="protein sequence ID" value="MFC6011416.1"/>
    <property type="molecule type" value="Genomic_DNA"/>
</dbReference>
<feature type="transmembrane region" description="Helical" evidence="2">
    <location>
        <begin position="315"/>
        <end position="336"/>
    </location>
</feature>
<evidence type="ECO:0000313" key="4">
    <source>
        <dbReference type="Proteomes" id="UP001596223"/>
    </source>
</evidence>
<dbReference type="Pfam" id="PF11271">
    <property type="entry name" value="PorA"/>
    <property type="match status" value="1"/>
</dbReference>
<dbReference type="RefSeq" id="WP_378603023.1">
    <property type="nucleotide sequence ID" value="NZ_JBHSQN010000004.1"/>
</dbReference>
<comment type="caution">
    <text evidence="3">The sequence shown here is derived from an EMBL/GenBank/DDBJ whole genome shotgun (WGS) entry which is preliminary data.</text>
</comment>
<dbReference type="Proteomes" id="UP001596223">
    <property type="component" value="Unassembled WGS sequence"/>
</dbReference>
<gene>
    <name evidence="3" type="ORF">ACFP3H_10180</name>
</gene>
<proteinExistence type="predicted"/>
<feature type="region of interest" description="Disordered" evidence="1">
    <location>
        <begin position="340"/>
        <end position="408"/>
    </location>
</feature>
<organism evidence="3 4">
    <name type="scientific">Nocardia lasii</name>
    <dbReference type="NCBI Taxonomy" id="1616107"/>
    <lineage>
        <taxon>Bacteria</taxon>
        <taxon>Bacillati</taxon>
        <taxon>Actinomycetota</taxon>
        <taxon>Actinomycetes</taxon>
        <taxon>Mycobacteriales</taxon>
        <taxon>Nocardiaceae</taxon>
        <taxon>Nocardia</taxon>
    </lineage>
</organism>